<reference evidence="3 4" key="2">
    <citation type="journal article" date="2024" name="G3 (Bethesda)">
        <title>The genome of the cryopelagic Antarctic bald notothen, Trematomus borchgrevinki.</title>
        <authorList>
            <person name="Rayamajhi N."/>
            <person name="Rivera-Colon A.G."/>
            <person name="Minhas B.F."/>
            <person name="Cheng C.C."/>
            <person name="Catchen J.M."/>
        </authorList>
    </citation>
    <scope>NUCLEOTIDE SEQUENCE [LARGE SCALE GENOMIC DNA]</scope>
    <source>
        <strain evidence="3">AGRC-2024</strain>
    </source>
</reference>
<evidence type="ECO:0000313" key="4">
    <source>
        <dbReference type="Proteomes" id="UP001619887"/>
    </source>
</evidence>
<sequence length="75" mass="7838">MSPSPSLCLHLPLLLLLLTSSASSLFTKNEPETQTSATPANCTTGYVNGGGSQNETDPQMTKSIDGLEEVSINTP</sequence>
<dbReference type="EMBL" id="JBIYXZ010002072">
    <property type="protein sequence ID" value="KAL3062081.1"/>
    <property type="molecule type" value="Genomic_DNA"/>
</dbReference>
<feature type="region of interest" description="Disordered" evidence="1">
    <location>
        <begin position="29"/>
        <end position="75"/>
    </location>
</feature>
<accession>A0ABD2H8A7</accession>
<comment type="caution">
    <text evidence="3">The sequence shown here is derived from an EMBL/GenBank/DDBJ whole genome shotgun (WGS) entry which is preliminary data.</text>
</comment>
<feature type="compositionally biased region" description="Polar residues" evidence="1">
    <location>
        <begin position="32"/>
        <end position="46"/>
    </location>
</feature>
<evidence type="ECO:0000256" key="2">
    <source>
        <dbReference type="SAM" id="SignalP"/>
    </source>
</evidence>
<name>A0ABD2H8A7_PAGBO</name>
<evidence type="ECO:0000256" key="1">
    <source>
        <dbReference type="SAM" id="MobiDB-lite"/>
    </source>
</evidence>
<dbReference type="Proteomes" id="UP001619887">
    <property type="component" value="Unassembled WGS sequence"/>
</dbReference>
<protein>
    <submittedName>
        <fullName evidence="3">Uncharacterized protein</fullName>
    </submittedName>
</protein>
<proteinExistence type="predicted"/>
<organism evidence="3 4">
    <name type="scientific">Pagothenia borchgrevinki</name>
    <name type="common">Bald rockcod</name>
    <name type="synonym">Trematomus borchgrevinki</name>
    <dbReference type="NCBI Taxonomy" id="8213"/>
    <lineage>
        <taxon>Eukaryota</taxon>
        <taxon>Metazoa</taxon>
        <taxon>Chordata</taxon>
        <taxon>Craniata</taxon>
        <taxon>Vertebrata</taxon>
        <taxon>Euteleostomi</taxon>
        <taxon>Actinopterygii</taxon>
        <taxon>Neopterygii</taxon>
        <taxon>Teleostei</taxon>
        <taxon>Neoteleostei</taxon>
        <taxon>Acanthomorphata</taxon>
        <taxon>Eupercaria</taxon>
        <taxon>Perciformes</taxon>
        <taxon>Notothenioidei</taxon>
        <taxon>Nototheniidae</taxon>
        <taxon>Pagothenia</taxon>
    </lineage>
</organism>
<gene>
    <name evidence="3" type="ORF">OYC64_010072</name>
</gene>
<keyword evidence="4" id="KW-1185">Reference proteome</keyword>
<feature type="chain" id="PRO_5044825728" evidence="2">
    <location>
        <begin position="25"/>
        <end position="75"/>
    </location>
</feature>
<dbReference type="AlphaFoldDB" id="A0ABD2H8A7"/>
<feature type="signal peptide" evidence="2">
    <location>
        <begin position="1"/>
        <end position="24"/>
    </location>
</feature>
<evidence type="ECO:0000313" key="3">
    <source>
        <dbReference type="EMBL" id="KAL3062081.1"/>
    </source>
</evidence>
<keyword evidence="2" id="KW-0732">Signal</keyword>
<reference evidence="3 4" key="1">
    <citation type="journal article" date="2022" name="G3 (Bethesda)">
        <title>Evaluating Illumina-, Nanopore-, and PacBio-based genome assembly strategies with the bald notothen, Trematomus borchgrevinki.</title>
        <authorList>
            <person name="Rayamajhi N."/>
            <person name="Cheng C.C."/>
            <person name="Catchen J.M."/>
        </authorList>
    </citation>
    <scope>NUCLEOTIDE SEQUENCE [LARGE SCALE GENOMIC DNA]</scope>
    <source>
        <strain evidence="3">AGRC-2024</strain>
    </source>
</reference>
<feature type="compositionally biased region" description="Polar residues" evidence="1">
    <location>
        <begin position="53"/>
        <end position="62"/>
    </location>
</feature>